<dbReference type="InterPro" id="IPR011009">
    <property type="entry name" value="Kinase-like_dom_sf"/>
</dbReference>
<sequence length="258" mass="28755">MVLEILEHSEAWEQVDDVLTFSHTKVILRDGSRYFYAITDRRYPPSSKIDPSTLNLHPIPISRIRPVFPASYTRAANRLPPNSYVKRPSLLYYGDTKASTDISTLVLREAQICEILAKSPHPNIARYLGCEVEDGVITGLCFERYGDTLFQRVKDAQPIDTVACLRSIKMGIEHLHGLGIVHGDINPHNILSNGDTFVLTDFDSSAREGEVLGLKGGTKGWTEDFETAVYSNDWHGFSMIKGFLHSYASNASPPNASI</sequence>
<dbReference type="PROSITE" id="PS50011">
    <property type="entry name" value="PROTEIN_KINASE_DOM"/>
    <property type="match status" value="1"/>
</dbReference>
<dbReference type="Pfam" id="PF00069">
    <property type="entry name" value="Pkinase"/>
    <property type="match status" value="1"/>
</dbReference>
<name>A0A6G1GBX6_9PEZI</name>
<dbReference type="GO" id="GO:1990604">
    <property type="term" value="C:IRE1-TRAF2-ASK1 complex"/>
    <property type="evidence" value="ECO:0007669"/>
    <property type="project" value="TreeGrafter"/>
</dbReference>
<feature type="domain" description="Protein kinase" evidence="1">
    <location>
        <begin position="21"/>
        <end position="258"/>
    </location>
</feature>
<reference evidence="4" key="2">
    <citation type="submission" date="2020-04" db="EMBL/GenBank/DDBJ databases">
        <authorList>
            <consortium name="NCBI Genome Project"/>
        </authorList>
    </citation>
    <scope>NUCLEOTIDE SEQUENCE</scope>
    <source>
        <strain evidence="4">CBS 781.70</strain>
    </source>
</reference>
<accession>A0A6G1GBX6</accession>
<reference evidence="2 4" key="1">
    <citation type="submission" date="2020-01" db="EMBL/GenBank/DDBJ databases">
        <authorList>
            <consortium name="DOE Joint Genome Institute"/>
            <person name="Haridas S."/>
            <person name="Albert R."/>
            <person name="Binder M."/>
            <person name="Bloem J."/>
            <person name="Labutti K."/>
            <person name="Salamov A."/>
            <person name="Andreopoulos B."/>
            <person name="Baker S.E."/>
            <person name="Barry K."/>
            <person name="Bills G."/>
            <person name="Bluhm B.H."/>
            <person name="Cannon C."/>
            <person name="Castanera R."/>
            <person name="Culley D.E."/>
            <person name="Daum C."/>
            <person name="Ezra D."/>
            <person name="Gonzalez J.B."/>
            <person name="Henrissat B."/>
            <person name="Kuo A."/>
            <person name="Liang C."/>
            <person name="Lipzen A."/>
            <person name="Lutzoni F."/>
            <person name="Magnuson J."/>
            <person name="Mondo S."/>
            <person name="Nolan M."/>
            <person name="Ohm R."/>
            <person name="Pangilinan J."/>
            <person name="Park H.-J."/>
            <person name="Ramirez L."/>
            <person name="Alfaro M."/>
            <person name="Sun H."/>
            <person name="Tritt A."/>
            <person name="Yoshinaga Y."/>
            <person name="Zwiers L.-H."/>
            <person name="Turgeon B.G."/>
            <person name="Goodwin S.B."/>
            <person name="Spatafora J.W."/>
            <person name="Crous P.W."/>
            <person name="Grigoriev I.V."/>
        </authorList>
    </citation>
    <scope>NUCLEOTIDE SEQUENCE</scope>
    <source>
        <strain evidence="2 4">CBS 781.70</strain>
    </source>
</reference>
<dbReference type="SUPFAM" id="SSF56112">
    <property type="entry name" value="Protein kinase-like (PK-like)"/>
    <property type="match status" value="1"/>
</dbReference>
<dbReference type="Gene3D" id="1.10.510.10">
    <property type="entry name" value="Transferase(Phosphotransferase) domain 1"/>
    <property type="match status" value="1"/>
</dbReference>
<proteinExistence type="predicted"/>
<dbReference type="GO" id="GO:0051082">
    <property type="term" value="F:unfolded protein binding"/>
    <property type="evidence" value="ECO:0007669"/>
    <property type="project" value="TreeGrafter"/>
</dbReference>
<dbReference type="GO" id="GO:0070059">
    <property type="term" value="P:intrinsic apoptotic signaling pathway in response to endoplasmic reticulum stress"/>
    <property type="evidence" value="ECO:0007669"/>
    <property type="project" value="TreeGrafter"/>
</dbReference>
<organism evidence="2">
    <name type="scientific">Eremomyces bilateralis CBS 781.70</name>
    <dbReference type="NCBI Taxonomy" id="1392243"/>
    <lineage>
        <taxon>Eukaryota</taxon>
        <taxon>Fungi</taxon>
        <taxon>Dikarya</taxon>
        <taxon>Ascomycota</taxon>
        <taxon>Pezizomycotina</taxon>
        <taxon>Dothideomycetes</taxon>
        <taxon>Dothideomycetes incertae sedis</taxon>
        <taxon>Eremomycetales</taxon>
        <taxon>Eremomycetaceae</taxon>
        <taxon>Eremomyces</taxon>
    </lineage>
</organism>
<dbReference type="InterPro" id="IPR045133">
    <property type="entry name" value="IRE1/2-like"/>
</dbReference>
<dbReference type="AlphaFoldDB" id="A0A6G1GBX6"/>
<gene>
    <name evidence="2 4" type="ORF">P152DRAFT_446645</name>
</gene>
<dbReference type="GO" id="GO:0036498">
    <property type="term" value="P:IRE1-mediated unfolded protein response"/>
    <property type="evidence" value="ECO:0007669"/>
    <property type="project" value="TreeGrafter"/>
</dbReference>
<evidence type="ECO:0000313" key="4">
    <source>
        <dbReference type="RefSeq" id="XP_033537229.1"/>
    </source>
</evidence>
<dbReference type="PANTHER" id="PTHR13954:SF6">
    <property type="entry name" value="NON-SPECIFIC SERINE_THREONINE PROTEIN KINASE"/>
    <property type="match status" value="1"/>
</dbReference>
<dbReference type="GO" id="GO:0004521">
    <property type="term" value="F:RNA endonuclease activity"/>
    <property type="evidence" value="ECO:0007669"/>
    <property type="project" value="InterPro"/>
</dbReference>
<protein>
    <recommendedName>
        <fullName evidence="1">Protein kinase domain-containing protein</fullName>
    </recommendedName>
</protein>
<dbReference type="GO" id="GO:0005524">
    <property type="term" value="F:ATP binding"/>
    <property type="evidence" value="ECO:0007669"/>
    <property type="project" value="InterPro"/>
</dbReference>
<evidence type="ECO:0000259" key="1">
    <source>
        <dbReference type="PROSITE" id="PS50011"/>
    </source>
</evidence>
<dbReference type="InterPro" id="IPR000719">
    <property type="entry name" value="Prot_kinase_dom"/>
</dbReference>
<keyword evidence="3" id="KW-1185">Reference proteome</keyword>
<evidence type="ECO:0000313" key="3">
    <source>
        <dbReference type="Proteomes" id="UP000504638"/>
    </source>
</evidence>
<dbReference type="GeneID" id="54418501"/>
<dbReference type="PANTHER" id="PTHR13954">
    <property type="entry name" value="IRE1-RELATED"/>
    <property type="match status" value="1"/>
</dbReference>
<reference evidence="4" key="3">
    <citation type="submission" date="2025-04" db="UniProtKB">
        <authorList>
            <consortium name="RefSeq"/>
        </authorList>
    </citation>
    <scope>IDENTIFICATION</scope>
    <source>
        <strain evidence="4">CBS 781.70</strain>
    </source>
</reference>
<dbReference type="GO" id="GO:0004674">
    <property type="term" value="F:protein serine/threonine kinase activity"/>
    <property type="evidence" value="ECO:0007669"/>
    <property type="project" value="InterPro"/>
</dbReference>
<dbReference type="RefSeq" id="XP_033537229.1">
    <property type="nucleotide sequence ID" value="XM_033677931.1"/>
</dbReference>
<dbReference type="Proteomes" id="UP000504638">
    <property type="component" value="Unplaced"/>
</dbReference>
<evidence type="ECO:0000313" key="2">
    <source>
        <dbReference type="EMBL" id="KAF1815598.1"/>
    </source>
</evidence>
<dbReference type="EMBL" id="ML975151">
    <property type="protein sequence ID" value="KAF1815598.1"/>
    <property type="molecule type" value="Genomic_DNA"/>
</dbReference>
<dbReference type="OrthoDB" id="4062651at2759"/>